<name>A0A4Q7W0B0_9BURK</name>
<protein>
    <submittedName>
        <fullName evidence="2">Uncharacterized protein</fullName>
    </submittedName>
</protein>
<comment type="caution">
    <text evidence="2">The sequence shown here is derived from an EMBL/GenBank/DDBJ whole genome shotgun (WGS) entry which is preliminary data.</text>
</comment>
<feature type="region of interest" description="Disordered" evidence="1">
    <location>
        <begin position="1"/>
        <end position="21"/>
    </location>
</feature>
<organism evidence="2 3">
    <name type="scientific">Rivibacter subsaxonicus</name>
    <dbReference type="NCBI Taxonomy" id="457575"/>
    <lineage>
        <taxon>Bacteria</taxon>
        <taxon>Pseudomonadati</taxon>
        <taxon>Pseudomonadota</taxon>
        <taxon>Betaproteobacteria</taxon>
        <taxon>Burkholderiales</taxon>
        <taxon>Rivibacter</taxon>
    </lineage>
</organism>
<reference evidence="2 3" key="1">
    <citation type="submission" date="2019-02" db="EMBL/GenBank/DDBJ databases">
        <title>Genomic Encyclopedia of Type Strains, Phase IV (KMG-IV): sequencing the most valuable type-strain genomes for metagenomic binning, comparative biology and taxonomic classification.</title>
        <authorList>
            <person name="Goeker M."/>
        </authorList>
    </citation>
    <scope>NUCLEOTIDE SEQUENCE [LARGE SCALE GENOMIC DNA]</scope>
    <source>
        <strain evidence="2 3">DSM 19570</strain>
    </source>
</reference>
<keyword evidence="3" id="KW-1185">Reference proteome</keyword>
<dbReference type="RefSeq" id="WP_130430356.1">
    <property type="nucleotide sequence ID" value="NZ_SHKP01000004.1"/>
</dbReference>
<dbReference type="OrthoDB" id="9173263at2"/>
<proteinExistence type="predicted"/>
<dbReference type="Proteomes" id="UP000293671">
    <property type="component" value="Unassembled WGS sequence"/>
</dbReference>
<evidence type="ECO:0000256" key="1">
    <source>
        <dbReference type="SAM" id="MobiDB-lite"/>
    </source>
</evidence>
<gene>
    <name evidence="2" type="ORF">EV670_0639</name>
</gene>
<evidence type="ECO:0000313" key="2">
    <source>
        <dbReference type="EMBL" id="RZU02611.1"/>
    </source>
</evidence>
<evidence type="ECO:0000313" key="3">
    <source>
        <dbReference type="Proteomes" id="UP000293671"/>
    </source>
</evidence>
<sequence>MSAPVDLALEADPNGPDTQQVDEYLGDDAVYTRTTAGQREVVFNQRALAPIARSLLLLVNGETPLRHLLDLLDQQDQRMAEQLLRLVDEGLVELRGHPRQRVR</sequence>
<dbReference type="EMBL" id="SHKP01000004">
    <property type="protein sequence ID" value="RZU02611.1"/>
    <property type="molecule type" value="Genomic_DNA"/>
</dbReference>
<dbReference type="AlphaFoldDB" id="A0A4Q7W0B0"/>
<accession>A0A4Q7W0B0</accession>